<feature type="domain" description="Glycosyltransferase 2-like" evidence="1">
    <location>
        <begin position="4"/>
        <end position="61"/>
    </location>
</feature>
<dbReference type="CDD" id="cd00761">
    <property type="entry name" value="Glyco_tranf_GTA_type"/>
    <property type="match status" value="1"/>
</dbReference>
<proteinExistence type="predicted"/>
<dbReference type="InterPro" id="IPR029044">
    <property type="entry name" value="Nucleotide-diphossugar_trans"/>
</dbReference>
<dbReference type="EMBL" id="JABFHI010000002">
    <property type="protein sequence ID" value="NOG31624.1"/>
    <property type="molecule type" value="Genomic_DNA"/>
</dbReference>
<reference evidence="2 3" key="1">
    <citation type="submission" date="2020-05" db="EMBL/GenBank/DDBJ databases">
        <authorList>
            <person name="Ruan W."/>
            <person name="Jeon C.O."/>
            <person name="Chun B.H."/>
        </authorList>
    </citation>
    <scope>NUCLEOTIDE SEQUENCE [LARGE SCALE GENOMIC DNA]</scope>
    <source>
        <strain evidence="2 3">TBZ9</strain>
    </source>
</reference>
<dbReference type="SUPFAM" id="SSF53448">
    <property type="entry name" value="Nucleotide-diphospho-sugar transferases"/>
    <property type="match status" value="1"/>
</dbReference>
<organism evidence="2 3">
    <name type="scientific">Vreelandella azerica</name>
    <dbReference type="NCBI Taxonomy" id="2732867"/>
    <lineage>
        <taxon>Bacteria</taxon>
        <taxon>Pseudomonadati</taxon>
        <taxon>Pseudomonadota</taxon>
        <taxon>Gammaproteobacteria</taxon>
        <taxon>Oceanospirillales</taxon>
        <taxon>Halomonadaceae</taxon>
        <taxon>Vreelandella</taxon>
    </lineage>
</organism>
<evidence type="ECO:0000313" key="2">
    <source>
        <dbReference type="EMBL" id="NOG31624.1"/>
    </source>
</evidence>
<comment type="caution">
    <text evidence="2">The sequence shown here is derived from an EMBL/GenBank/DDBJ whole genome shotgun (WGS) entry which is preliminary data.</text>
</comment>
<reference evidence="2 3" key="2">
    <citation type="submission" date="2020-06" db="EMBL/GenBank/DDBJ databases">
        <title>Halomonas songnenensis sp. nov., a moderately halophilic bacterium isolated from saline and alkaline soils.</title>
        <authorList>
            <person name="Jiang J."/>
            <person name="Pan Y."/>
        </authorList>
    </citation>
    <scope>NUCLEOTIDE SEQUENCE [LARGE SCALE GENOMIC DNA]</scope>
    <source>
        <strain evidence="2 3">TBZ9</strain>
    </source>
</reference>
<keyword evidence="3" id="KW-1185">Reference proteome</keyword>
<dbReference type="Gene3D" id="3.90.550.10">
    <property type="entry name" value="Spore Coat Polysaccharide Biosynthesis Protein SpsA, Chain A"/>
    <property type="match status" value="1"/>
</dbReference>
<keyword evidence="2" id="KW-0808">Transferase</keyword>
<gene>
    <name evidence="2" type="ORF">HLB35_07310</name>
</gene>
<dbReference type="Proteomes" id="UP000588806">
    <property type="component" value="Unassembled WGS sequence"/>
</dbReference>
<protein>
    <submittedName>
        <fullName evidence="2">Glycosyltransferase</fullName>
    </submittedName>
</protein>
<dbReference type="AlphaFoldDB" id="A0A7Y3TZN7"/>
<dbReference type="InterPro" id="IPR001173">
    <property type="entry name" value="Glyco_trans_2-like"/>
</dbReference>
<sequence>MKESDSRVKVISNKVNVGPYVSKNIALKEARGDYITGHDADDWAHPQRIEKHIELIKKNGYPRASLTHMLRMRPSGYFGSIGKVTGFSFDGAARKASISCMFERKFIKEVLGYWDSVRFGADSEMIARAEKLLGNEFKNFKQIGMICLDLETSLTNHPDHGIRSNNGGLSNSRKTYRDSWVCWHKNSLNIDNAYLDFPLKKRRYTAEAEMQVPNCDVLSNVS</sequence>
<evidence type="ECO:0000313" key="3">
    <source>
        <dbReference type="Proteomes" id="UP000588806"/>
    </source>
</evidence>
<dbReference type="Pfam" id="PF00535">
    <property type="entry name" value="Glycos_transf_2"/>
    <property type="match status" value="1"/>
</dbReference>
<dbReference type="GO" id="GO:0016740">
    <property type="term" value="F:transferase activity"/>
    <property type="evidence" value="ECO:0007669"/>
    <property type="project" value="UniProtKB-KW"/>
</dbReference>
<name>A0A7Y3TZN7_9GAMM</name>
<evidence type="ECO:0000259" key="1">
    <source>
        <dbReference type="Pfam" id="PF00535"/>
    </source>
</evidence>
<accession>A0A7Y3TZN7</accession>